<dbReference type="EMBL" id="CP128400">
    <property type="protein sequence ID" value="WJW68508.1"/>
    <property type="molecule type" value="Genomic_DNA"/>
</dbReference>
<evidence type="ECO:0000313" key="3">
    <source>
        <dbReference type="EMBL" id="WJW68508.1"/>
    </source>
</evidence>
<proteinExistence type="inferred from homology"/>
<reference evidence="3" key="2">
    <citation type="journal article" date="2024" name="Nature">
        <title>Anoxygenic phototroph of the Chloroflexota uses a type I reaction centre.</title>
        <authorList>
            <person name="Tsuji J.M."/>
            <person name="Shaw N.A."/>
            <person name="Nagashima S."/>
            <person name="Venkiteswaran J.J."/>
            <person name="Schiff S.L."/>
            <person name="Watanabe T."/>
            <person name="Fukui M."/>
            <person name="Hanada S."/>
            <person name="Tank M."/>
            <person name="Neufeld J.D."/>
        </authorList>
    </citation>
    <scope>NUCLEOTIDE SEQUENCE</scope>
    <source>
        <strain evidence="3">L227-S17</strain>
    </source>
</reference>
<evidence type="ECO:0000256" key="1">
    <source>
        <dbReference type="ARBA" id="ARBA00005721"/>
    </source>
</evidence>
<sequence>MSTNGNPEKKLGTVKVAPNVLETIVHAAAAGVAGVLRLGNAPQKRIFNREGNDGVKIEIKEGAVSADLYIVVSREANMLQVGKLVQTDVSKAVRYMVGMPVEQINVYIQNVE</sequence>
<gene>
    <name evidence="2" type="ORF">HXX08_22190</name>
    <name evidence="3" type="ORF">OZ401_004122</name>
</gene>
<dbReference type="AlphaFoldDB" id="A0A8T7M8T7"/>
<dbReference type="InterPro" id="IPR005531">
    <property type="entry name" value="Asp23"/>
</dbReference>
<dbReference type="Proteomes" id="UP000521676">
    <property type="component" value="Unassembled WGS sequence"/>
</dbReference>
<protein>
    <submittedName>
        <fullName evidence="2">Asp23/Gls24 family envelope stress response protein</fullName>
    </submittedName>
</protein>
<name>A0A8T7M8T7_9CHLR</name>
<dbReference type="PANTHER" id="PTHR34297:SF2">
    <property type="entry name" value="ASP23_GLS24 FAMILY ENVELOPE STRESS RESPONSE PROTEIN"/>
    <property type="match status" value="1"/>
</dbReference>
<evidence type="ECO:0000313" key="4">
    <source>
        <dbReference type="Proteomes" id="UP000521676"/>
    </source>
</evidence>
<dbReference type="Proteomes" id="UP001431572">
    <property type="component" value="Chromosome 2"/>
</dbReference>
<dbReference type="Pfam" id="PF03780">
    <property type="entry name" value="Asp23"/>
    <property type="match status" value="1"/>
</dbReference>
<dbReference type="PANTHER" id="PTHR34297">
    <property type="entry name" value="HYPOTHETICAL CYTOSOLIC PROTEIN-RELATED"/>
    <property type="match status" value="1"/>
</dbReference>
<comment type="similarity">
    <text evidence="1">Belongs to the asp23 family.</text>
</comment>
<dbReference type="RefSeq" id="WP_341470414.1">
    <property type="nucleotide sequence ID" value="NZ_CP128400.1"/>
</dbReference>
<evidence type="ECO:0000313" key="2">
    <source>
        <dbReference type="EMBL" id="NWJ48578.1"/>
    </source>
</evidence>
<reference evidence="2 4" key="1">
    <citation type="submission" date="2020-06" db="EMBL/GenBank/DDBJ databases">
        <title>Anoxygenic phototrophic Chloroflexota member uses a Type I reaction center.</title>
        <authorList>
            <person name="Tsuji J.M."/>
            <person name="Shaw N.A."/>
            <person name="Nagashima S."/>
            <person name="Venkiteswaran J."/>
            <person name="Schiff S.L."/>
            <person name="Hanada S."/>
            <person name="Tank M."/>
            <person name="Neufeld J.D."/>
        </authorList>
    </citation>
    <scope>NUCLEOTIDE SEQUENCE [LARGE SCALE GENOMIC DNA]</scope>
    <source>
        <strain evidence="2">L227-S17</strain>
    </source>
</reference>
<accession>A0A8T7M8T7</accession>
<evidence type="ECO:0000313" key="5">
    <source>
        <dbReference type="Proteomes" id="UP001431572"/>
    </source>
</evidence>
<dbReference type="EMBL" id="JACATZ010000003">
    <property type="protein sequence ID" value="NWJ48578.1"/>
    <property type="molecule type" value="Genomic_DNA"/>
</dbReference>
<keyword evidence="5" id="KW-1185">Reference proteome</keyword>
<organism evidence="2 4">
    <name type="scientific">Candidatus Chlorohelix allophototropha</name>
    <dbReference type="NCBI Taxonomy" id="3003348"/>
    <lineage>
        <taxon>Bacteria</taxon>
        <taxon>Bacillati</taxon>
        <taxon>Chloroflexota</taxon>
        <taxon>Chloroflexia</taxon>
        <taxon>Candidatus Chloroheliales</taxon>
        <taxon>Candidatus Chloroheliaceae</taxon>
        <taxon>Candidatus Chlorohelix</taxon>
    </lineage>
</organism>